<dbReference type="AlphaFoldDB" id="A0A415E0G9"/>
<sequence length="69" mass="7224">MGLRGAVVLLPFSCALFLIGRIKREAIVGSIIAGPAAVIAGNLAGLSFNPLFFGIAVNIICCTMRYRKG</sequence>
<evidence type="ECO:0000313" key="2">
    <source>
        <dbReference type="EMBL" id="RHJ87115.1"/>
    </source>
</evidence>
<dbReference type="EMBL" id="QRMS01000003">
    <property type="protein sequence ID" value="RHJ87115.1"/>
    <property type="molecule type" value="Genomic_DNA"/>
</dbReference>
<gene>
    <name evidence="2" type="ORF">DW099_10430</name>
</gene>
<proteinExistence type="predicted"/>
<evidence type="ECO:0000256" key="1">
    <source>
        <dbReference type="SAM" id="Phobius"/>
    </source>
</evidence>
<keyword evidence="1" id="KW-0472">Membrane</keyword>
<keyword evidence="1" id="KW-1133">Transmembrane helix</keyword>
<dbReference type="Proteomes" id="UP000284841">
    <property type="component" value="Unassembled WGS sequence"/>
</dbReference>
<comment type="caution">
    <text evidence="2">The sequence shown here is derived from an EMBL/GenBank/DDBJ whole genome shotgun (WGS) entry which is preliminary data.</text>
</comment>
<reference evidence="2 3" key="1">
    <citation type="submission" date="2018-08" db="EMBL/GenBank/DDBJ databases">
        <title>A genome reference for cultivated species of the human gut microbiota.</title>
        <authorList>
            <person name="Zou Y."/>
            <person name="Xue W."/>
            <person name="Luo G."/>
        </authorList>
    </citation>
    <scope>NUCLEOTIDE SEQUENCE [LARGE SCALE GENOMIC DNA]</scope>
    <source>
        <strain evidence="2 3">AM07-24</strain>
    </source>
</reference>
<evidence type="ECO:0000313" key="3">
    <source>
        <dbReference type="Proteomes" id="UP000284841"/>
    </source>
</evidence>
<keyword evidence="3" id="KW-1185">Reference proteome</keyword>
<protein>
    <submittedName>
        <fullName evidence="2">Uncharacterized protein</fullName>
    </submittedName>
</protein>
<keyword evidence="1" id="KW-0812">Transmembrane</keyword>
<name>A0A415E0G9_9FIRM</name>
<accession>A0A415E0G9</accession>
<organism evidence="2 3">
    <name type="scientific">Emergencia timonensis</name>
    <dbReference type="NCBI Taxonomy" id="1776384"/>
    <lineage>
        <taxon>Bacteria</taxon>
        <taxon>Bacillati</taxon>
        <taxon>Bacillota</taxon>
        <taxon>Clostridia</taxon>
        <taxon>Peptostreptococcales</taxon>
        <taxon>Anaerovoracaceae</taxon>
        <taxon>Emergencia</taxon>
    </lineage>
</organism>
<feature type="transmembrane region" description="Helical" evidence="1">
    <location>
        <begin position="48"/>
        <end position="66"/>
    </location>
</feature>